<evidence type="ECO:0000313" key="1">
    <source>
        <dbReference type="EMBL" id="GFT68095.1"/>
    </source>
</evidence>
<proteinExistence type="predicted"/>
<accession>A0A8X6TXN5</accession>
<comment type="caution">
    <text evidence="1">The sequence shown here is derived from an EMBL/GenBank/DDBJ whole genome shotgun (WGS) entry which is preliminary data.</text>
</comment>
<reference evidence="1" key="1">
    <citation type="submission" date="2020-08" db="EMBL/GenBank/DDBJ databases">
        <title>Multicomponent nature underlies the extraordinary mechanical properties of spider dragline silk.</title>
        <authorList>
            <person name="Kono N."/>
            <person name="Nakamura H."/>
            <person name="Mori M."/>
            <person name="Yoshida Y."/>
            <person name="Ohtoshi R."/>
            <person name="Malay A.D."/>
            <person name="Moran D.A.P."/>
            <person name="Tomita M."/>
            <person name="Numata K."/>
            <person name="Arakawa K."/>
        </authorList>
    </citation>
    <scope>NUCLEOTIDE SEQUENCE</scope>
</reference>
<organism evidence="1 2">
    <name type="scientific">Nephila pilipes</name>
    <name type="common">Giant wood spider</name>
    <name type="synonym">Nephila maculata</name>
    <dbReference type="NCBI Taxonomy" id="299642"/>
    <lineage>
        <taxon>Eukaryota</taxon>
        <taxon>Metazoa</taxon>
        <taxon>Ecdysozoa</taxon>
        <taxon>Arthropoda</taxon>
        <taxon>Chelicerata</taxon>
        <taxon>Arachnida</taxon>
        <taxon>Araneae</taxon>
        <taxon>Araneomorphae</taxon>
        <taxon>Entelegynae</taxon>
        <taxon>Araneoidea</taxon>
        <taxon>Nephilidae</taxon>
        <taxon>Nephila</taxon>
    </lineage>
</organism>
<sequence length="100" mass="11201">MPFCTPVSFLPSENSPDEIVHPNPKAYGGIRTKRLCIRCHSFCSDSRDDVRSVSDQNISPWANSFNCIQKMFLNESTMFSSSGELRTSAIFSSIEALDVF</sequence>
<dbReference type="EMBL" id="BMAW01115883">
    <property type="protein sequence ID" value="GFT68095.1"/>
    <property type="molecule type" value="Genomic_DNA"/>
</dbReference>
<dbReference type="AlphaFoldDB" id="A0A8X6TXN5"/>
<evidence type="ECO:0000313" key="2">
    <source>
        <dbReference type="Proteomes" id="UP000887013"/>
    </source>
</evidence>
<keyword evidence="2" id="KW-1185">Reference proteome</keyword>
<protein>
    <submittedName>
        <fullName evidence="1">Uncharacterized protein</fullName>
    </submittedName>
</protein>
<name>A0A8X6TXN5_NEPPI</name>
<dbReference type="Proteomes" id="UP000887013">
    <property type="component" value="Unassembled WGS sequence"/>
</dbReference>
<gene>
    <name evidence="1" type="ORF">NPIL_407991</name>
</gene>